<sequence length="298" mass="34207">MPPMLHGSRPYISTQEREYGDGVSFLASCGCWQWRSSSGRWRRTRSAYHGSGHDDRHEWSRAKLARRPGAIWRTDECGALSRQSRLARVGGEVTVLTGTPSLILIVPAGEELVEDLLFSRDPRRRCSRRKFFSDAMEIVKRYSDPSYFKKSLDVMRADKTAHLQKERRSHKIKSLQALKKISQECPTACLRADALIAVPSYLDFFSIGVQVDLHWQLKYSMELAAHLKLSLRVLDAEDQEVVELSVRPRSKAVFVCICAHRKIAKLQVVRSTVLQFHLYGKRRYSFSLTVMEFALLFT</sequence>
<reference evidence="1" key="1">
    <citation type="journal article" date="2013" name="Nature">
        <title>Draft genome of the wheat A-genome progenitor Triticum urartu.</title>
        <authorList>
            <person name="Ling H.Q."/>
            <person name="Zhao S."/>
            <person name="Liu D."/>
            <person name="Wang J."/>
            <person name="Sun H."/>
            <person name="Zhang C."/>
            <person name="Fan H."/>
            <person name="Li D."/>
            <person name="Dong L."/>
            <person name="Tao Y."/>
            <person name="Gao C."/>
            <person name="Wu H."/>
            <person name="Li Y."/>
            <person name="Cui Y."/>
            <person name="Guo X."/>
            <person name="Zheng S."/>
            <person name="Wang B."/>
            <person name="Yu K."/>
            <person name="Liang Q."/>
            <person name="Yang W."/>
            <person name="Lou X."/>
            <person name="Chen J."/>
            <person name="Feng M."/>
            <person name="Jian J."/>
            <person name="Zhang X."/>
            <person name="Luo G."/>
            <person name="Jiang Y."/>
            <person name="Liu J."/>
            <person name="Wang Z."/>
            <person name="Sha Y."/>
            <person name="Zhang B."/>
            <person name="Wu H."/>
            <person name="Tang D."/>
            <person name="Shen Q."/>
            <person name="Xue P."/>
            <person name="Zou S."/>
            <person name="Wang X."/>
            <person name="Liu X."/>
            <person name="Wang F."/>
            <person name="Yang Y."/>
            <person name="An X."/>
            <person name="Dong Z."/>
            <person name="Zhang K."/>
            <person name="Zhang X."/>
            <person name="Luo M.C."/>
            <person name="Dvorak J."/>
            <person name="Tong Y."/>
            <person name="Wang J."/>
            <person name="Yang H."/>
            <person name="Li Z."/>
            <person name="Wang D."/>
            <person name="Zhang A."/>
            <person name="Wang J."/>
        </authorList>
    </citation>
    <scope>NUCLEOTIDE SEQUENCE</scope>
</reference>
<evidence type="ECO:0000313" key="1">
    <source>
        <dbReference type="EMBL" id="EMS68909.1"/>
    </source>
</evidence>
<gene>
    <name evidence="1" type="ORF">TRIUR3_24051</name>
</gene>
<dbReference type="STRING" id="4572.M8B5J0"/>
<name>M8B5J0_TRIUA</name>
<dbReference type="eggNOG" id="KOG0168">
    <property type="taxonomic scope" value="Eukaryota"/>
</dbReference>
<proteinExistence type="predicted"/>
<dbReference type="AlphaFoldDB" id="M8B5J0"/>
<protein>
    <submittedName>
        <fullName evidence="1">Uncharacterized protein</fullName>
    </submittedName>
</protein>
<dbReference type="EMBL" id="KD000199">
    <property type="protein sequence ID" value="EMS68909.1"/>
    <property type="molecule type" value="Genomic_DNA"/>
</dbReference>
<organism evidence="1">
    <name type="scientific">Triticum urartu</name>
    <name type="common">Red wild einkorn</name>
    <name type="synonym">Crithodium urartu</name>
    <dbReference type="NCBI Taxonomy" id="4572"/>
    <lineage>
        <taxon>Eukaryota</taxon>
        <taxon>Viridiplantae</taxon>
        <taxon>Streptophyta</taxon>
        <taxon>Embryophyta</taxon>
        <taxon>Tracheophyta</taxon>
        <taxon>Spermatophyta</taxon>
        <taxon>Magnoliopsida</taxon>
        <taxon>Liliopsida</taxon>
        <taxon>Poales</taxon>
        <taxon>Poaceae</taxon>
        <taxon>BOP clade</taxon>
        <taxon>Pooideae</taxon>
        <taxon>Triticodae</taxon>
        <taxon>Triticeae</taxon>
        <taxon>Triticinae</taxon>
        <taxon>Triticum</taxon>
    </lineage>
</organism>
<accession>M8B5J0</accession>